<sequence>MLLVSLSTPTHTGLEKKKGDGQKGMGKINPQFHYFGRGIREAPRKSNSVIQPRLAWEKREIEREKRNGTNNNLITCYLVGLSTVNCVHCRTGRKGNKKNTKRENSGQVDSLWQRKGLFCRSLFQITDEIRCFSLLFNLFIQAFVKQFVTCLRGNFSLSAFVLFFVFTFPRPGRCFGIRF</sequence>
<dbReference type="AlphaFoldDB" id="A0AAV4P5G4"/>
<accession>A0AAV4P5G4</accession>
<organism evidence="2 3">
    <name type="scientific">Caerostris extrusa</name>
    <name type="common">Bark spider</name>
    <name type="synonym">Caerostris bankana</name>
    <dbReference type="NCBI Taxonomy" id="172846"/>
    <lineage>
        <taxon>Eukaryota</taxon>
        <taxon>Metazoa</taxon>
        <taxon>Ecdysozoa</taxon>
        <taxon>Arthropoda</taxon>
        <taxon>Chelicerata</taxon>
        <taxon>Arachnida</taxon>
        <taxon>Araneae</taxon>
        <taxon>Araneomorphae</taxon>
        <taxon>Entelegynae</taxon>
        <taxon>Araneoidea</taxon>
        <taxon>Araneidae</taxon>
        <taxon>Caerostris</taxon>
    </lineage>
</organism>
<reference evidence="2 3" key="1">
    <citation type="submission" date="2021-06" db="EMBL/GenBank/DDBJ databases">
        <title>Caerostris extrusa draft genome.</title>
        <authorList>
            <person name="Kono N."/>
            <person name="Arakawa K."/>
        </authorList>
    </citation>
    <scope>NUCLEOTIDE SEQUENCE [LARGE SCALE GENOMIC DNA]</scope>
</reference>
<proteinExistence type="predicted"/>
<evidence type="ECO:0000313" key="2">
    <source>
        <dbReference type="EMBL" id="GIX90986.1"/>
    </source>
</evidence>
<protein>
    <submittedName>
        <fullName evidence="2">Uncharacterized protein</fullName>
    </submittedName>
</protein>
<comment type="caution">
    <text evidence="2">The sequence shown here is derived from an EMBL/GenBank/DDBJ whole genome shotgun (WGS) entry which is preliminary data.</text>
</comment>
<evidence type="ECO:0000313" key="3">
    <source>
        <dbReference type="Proteomes" id="UP001054945"/>
    </source>
</evidence>
<gene>
    <name evidence="2" type="ORF">CEXT_770911</name>
</gene>
<evidence type="ECO:0000256" key="1">
    <source>
        <dbReference type="SAM" id="MobiDB-lite"/>
    </source>
</evidence>
<dbReference type="EMBL" id="BPLR01021542">
    <property type="protein sequence ID" value="GIX90986.1"/>
    <property type="molecule type" value="Genomic_DNA"/>
</dbReference>
<name>A0AAV4P5G4_CAEEX</name>
<feature type="region of interest" description="Disordered" evidence="1">
    <location>
        <begin position="1"/>
        <end position="26"/>
    </location>
</feature>
<feature type="compositionally biased region" description="Polar residues" evidence="1">
    <location>
        <begin position="1"/>
        <end position="11"/>
    </location>
</feature>
<keyword evidence="3" id="KW-1185">Reference proteome</keyword>
<dbReference type="Proteomes" id="UP001054945">
    <property type="component" value="Unassembled WGS sequence"/>
</dbReference>